<dbReference type="Pfam" id="PF13558">
    <property type="entry name" value="SbcC_Walker_B"/>
    <property type="match status" value="1"/>
</dbReference>
<evidence type="ECO:0000256" key="3">
    <source>
        <dbReference type="ARBA" id="ARBA00013368"/>
    </source>
</evidence>
<accession>A0A4R2L9X4</accession>
<feature type="domain" description="Rad50/SbcC-type AAA" evidence="5">
    <location>
        <begin position="6"/>
        <end position="300"/>
    </location>
</feature>
<gene>
    <name evidence="6" type="ORF">EV212_11820</name>
</gene>
<organism evidence="6 7">
    <name type="scientific">Frisingicoccus caecimuris</name>
    <dbReference type="NCBI Taxonomy" id="1796636"/>
    <lineage>
        <taxon>Bacteria</taxon>
        <taxon>Bacillati</taxon>
        <taxon>Bacillota</taxon>
        <taxon>Clostridia</taxon>
        <taxon>Lachnospirales</taxon>
        <taxon>Lachnospiraceae</taxon>
        <taxon>Frisingicoccus</taxon>
    </lineage>
</organism>
<dbReference type="InterPro" id="IPR027417">
    <property type="entry name" value="P-loop_NTPase"/>
</dbReference>
<dbReference type="GO" id="GO:0004527">
    <property type="term" value="F:exonuclease activity"/>
    <property type="evidence" value="ECO:0007669"/>
    <property type="project" value="UniProtKB-KW"/>
</dbReference>
<name>A0A4R2L9X4_9FIRM</name>
<dbReference type="PANTHER" id="PTHR32114:SF2">
    <property type="entry name" value="ABC TRANSPORTER ABCH.3"/>
    <property type="match status" value="1"/>
</dbReference>
<dbReference type="GO" id="GO:0016887">
    <property type="term" value="F:ATP hydrolysis activity"/>
    <property type="evidence" value="ECO:0007669"/>
    <property type="project" value="InterPro"/>
</dbReference>
<comment type="subunit">
    <text evidence="2">Heterodimer of SbcC and SbcD.</text>
</comment>
<comment type="caution">
    <text evidence="6">The sequence shown here is derived from an EMBL/GenBank/DDBJ whole genome shotgun (WGS) entry which is preliminary data.</text>
</comment>
<keyword evidence="4" id="KW-0175">Coiled coil</keyword>
<keyword evidence="6" id="KW-0378">Hydrolase</keyword>
<dbReference type="Pfam" id="PF13476">
    <property type="entry name" value="AAA_23"/>
    <property type="match status" value="1"/>
</dbReference>
<protein>
    <recommendedName>
        <fullName evidence="3">Nuclease SbcCD subunit C</fullName>
    </recommendedName>
</protein>
<dbReference type="Proteomes" id="UP000295711">
    <property type="component" value="Unassembled WGS sequence"/>
</dbReference>
<dbReference type="OrthoDB" id="9795626at2"/>
<dbReference type="GO" id="GO:0006302">
    <property type="term" value="P:double-strand break repair"/>
    <property type="evidence" value="ECO:0007669"/>
    <property type="project" value="InterPro"/>
</dbReference>
<proteinExistence type="inferred from homology"/>
<dbReference type="SUPFAM" id="SSF52540">
    <property type="entry name" value="P-loop containing nucleoside triphosphate hydrolases"/>
    <property type="match status" value="1"/>
</dbReference>
<reference evidence="6 7" key="1">
    <citation type="submission" date="2019-03" db="EMBL/GenBank/DDBJ databases">
        <title>Genomic Encyclopedia of Type Strains, Phase IV (KMG-IV): sequencing the most valuable type-strain genomes for metagenomic binning, comparative biology and taxonomic classification.</title>
        <authorList>
            <person name="Goeker M."/>
        </authorList>
    </citation>
    <scope>NUCLEOTIDE SEQUENCE [LARGE SCALE GENOMIC DNA]</scope>
    <source>
        <strain evidence="6 7">DSM 28559</strain>
    </source>
</reference>
<dbReference type="EMBL" id="SLXA01000018">
    <property type="protein sequence ID" value="TCO82192.1"/>
    <property type="molecule type" value="Genomic_DNA"/>
</dbReference>
<keyword evidence="7" id="KW-1185">Reference proteome</keyword>
<dbReference type="PANTHER" id="PTHR32114">
    <property type="entry name" value="ABC TRANSPORTER ABCH.3"/>
    <property type="match status" value="1"/>
</dbReference>
<dbReference type="RefSeq" id="WP_132094046.1">
    <property type="nucleotide sequence ID" value="NZ_JANKAQ010000017.1"/>
</dbReference>
<dbReference type="InterPro" id="IPR038729">
    <property type="entry name" value="Rad50/SbcC_AAA"/>
</dbReference>
<evidence type="ECO:0000256" key="4">
    <source>
        <dbReference type="SAM" id="Coils"/>
    </source>
</evidence>
<feature type="coiled-coil region" evidence="4">
    <location>
        <begin position="644"/>
        <end position="713"/>
    </location>
</feature>
<feature type="coiled-coil region" evidence="4">
    <location>
        <begin position="241"/>
        <end position="306"/>
    </location>
</feature>
<keyword evidence="6" id="KW-0540">Nuclease</keyword>
<evidence type="ECO:0000256" key="1">
    <source>
        <dbReference type="ARBA" id="ARBA00006930"/>
    </source>
</evidence>
<sequence>MKPLELILSAFGSYGGTERVDFEKMRQGLFLITGDTGAGKTTIFDGITYALYGQTSGRRREGDMMRSQYASDTDETYVAFTFSERGKVYTIRRNPAWLRRSRRKNKAGEYALTKESAKVELIMPDGKAFPGKMKETDQKIVEIIGMDINQFSQVSMISQGDFMKLLLASSRERKEVFSRIFPTKIYWQIQNNLSEQEKKLYGQLEDVRKVCQHEIENVQCLPESPYTEKWKEKGSFSDIDNRVLMKLLEEMNEEAEQREKALQISLKEADRLLAAAQEIQEKERRSNRVSEEMKALEDELPQLSENVRAAGAILKEVRSQYEREWPKKQEQWLILNREMPEYDKLSQEERALVRLGKTLESCTVAAERTAKKETETKQLRELLEQEQEGLKNSGVRLAQASQKLEECGEKMSVLKQLWNKKPLWEKFLSEDEAAKQKAVKSLSDYQEMSRRYDSLYEQFIASQAGLMAQKLVEGEPCPVCGAVHHPAPCLNENIEEIVDRSRVDGAKADREMAEKAVEKSRLKCQKLAEAGAELKSGILHDAGALIPDSAELFEGKGFWTTVHDMGRACRSAIEAAKGQWQQAQDGCERFEANGEKLKKLEKEQDALHMDYIKLVQQQAALSSEKKSRTDSLAAMKSKMSFTSKTEAEQRLSNLKREMEQLKKALDKAEADLETWTEKQHLKQGQFGERQQMLKQTELELAQAKAKYSALLETSGWPPETEYCVLEAKREALAGEEKDIYAVRQTNVKIYERLERLLADYGGEQENFARVRHLSRIANGQMAGMVRIDFQTYMQRRYFEQMVDAANRRLAGMSGHQFLLECRELENLGRQGEAGLDLDVYSLVNDSVRDVKTLSGGESFMAALALALGMADVIQQEAGKIHVDTLFIDEGFGSLDENARNQAIRILNELAGNDRLVGIISHVSELKEQIEQKIVVTKTNKGSSISM</sequence>
<comment type="similarity">
    <text evidence="1">Belongs to the SMC family. SbcC subfamily.</text>
</comment>
<dbReference type="AlphaFoldDB" id="A0A4R2L9X4"/>
<evidence type="ECO:0000256" key="2">
    <source>
        <dbReference type="ARBA" id="ARBA00011322"/>
    </source>
</evidence>
<evidence type="ECO:0000313" key="6">
    <source>
        <dbReference type="EMBL" id="TCO82192.1"/>
    </source>
</evidence>
<evidence type="ECO:0000259" key="5">
    <source>
        <dbReference type="Pfam" id="PF13476"/>
    </source>
</evidence>
<keyword evidence="6" id="KW-0269">Exonuclease</keyword>
<evidence type="ECO:0000313" key="7">
    <source>
        <dbReference type="Proteomes" id="UP000295711"/>
    </source>
</evidence>
<dbReference type="Gene3D" id="3.40.50.300">
    <property type="entry name" value="P-loop containing nucleotide triphosphate hydrolases"/>
    <property type="match status" value="2"/>
</dbReference>